<feature type="transmembrane region" description="Helical" evidence="10">
    <location>
        <begin position="548"/>
        <end position="569"/>
    </location>
</feature>
<dbReference type="GO" id="GO:0005524">
    <property type="term" value="F:ATP binding"/>
    <property type="evidence" value="ECO:0007669"/>
    <property type="project" value="UniProtKB-KW"/>
</dbReference>
<dbReference type="Pfam" id="PF19055">
    <property type="entry name" value="ABC2_membrane_7"/>
    <property type="match status" value="1"/>
</dbReference>
<dbReference type="GO" id="GO:0016887">
    <property type="term" value="F:ATP hydrolysis activity"/>
    <property type="evidence" value="ECO:0007669"/>
    <property type="project" value="InterPro"/>
</dbReference>
<dbReference type="EMBL" id="GL883009">
    <property type="protein sequence ID" value="EGG22126.1"/>
    <property type="molecule type" value="Genomic_DNA"/>
</dbReference>
<dbReference type="SUPFAM" id="SSF52540">
    <property type="entry name" value="P-loop containing nucleoside triphosphate hydrolases"/>
    <property type="match status" value="2"/>
</dbReference>
<feature type="transmembrane region" description="Helical" evidence="10">
    <location>
        <begin position="1156"/>
        <end position="1184"/>
    </location>
</feature>
<keyword evidence="7 10" id="KW-1133">Transmembrane helix</keyword>
<feature type="transmembrane region" description="Helical" evidence="10">
    <location>
        <begin position="581"/>
        <end position="601"/>
    </location>
</feature>
<dbReference type="InterPro" id="IPR003439">
    <property type="entry name" value="ABC_transporter-like_ATP-bd"/>
</dbReference>
<evidence type="ECO:0000256" key="3">
    <source>
        <dbReference type="ARBA" id="ARBA00022448"/>
    </source>
</evidence>
<evidence type="ECO:0000259" key="11">
    <source>
        <dbReference type="PROSITE" id="PS50893"/>
    </source>
</evidence>
<comment type="similarity">
    <text evidence="2">Belongs to the ABC transporter superfamily. ABCG family. PDR (TC 3.A.1.205) subfamily.</text>
</comment>
<evidence type="ECO:0000313" key="12">
    <source>
        <dbReference type="EMBL" id="EGG22126.1"/>
    </source>
</evidence>
<evidence type="ECO:0000256" key="6">
    <source>
        <dbReference type="ARBA" id="ARBA00022840"/>
    </source>
</evidence>
<dbReference type="Proteomes" id="UP000007797">
    <property type="component" value="Unassembled WGS sequence"/>
</dbReference>
<dbReference type="GeneID" id="14874338"/>
<dbReference type="CDD" id="cd03232">
    <property type="entry name" value="ABCG_PDR_domain2"/>
    <property type="match status" value="1"/>
</dbReference>
<dbReference type="PROSITE" id="PS50893">
    <property type="entry name" value="ABC_TRANSPORTER_2"/>
    <property type="match status" value="2"/>
</dbReference>
<feature type="transmembrane region" description="Helical" evidence="10">
    <location>
        <begin position="474"/>
        <end position="491"/>
    </location>
</feature>
<evidence type="ECO:0000256" key="10">
    <source>
        <dbReference type="SAM" id="Phobius"/>
    </source>
</evidence>
<evidence type="ECO:0000256" key="4">
    <source>
        <dbReference type="ARBA" id="ARBA00022692"/>
    </source>
</evidence>
<dbReference type="InterPro" id="IPR034003">
    <property type="entry name" value="ABCG_PDR_2"/>
</dbReference>
<gene>
    <name evidence="12" type="primary">abcG3</name>
    <name evidence="12" type="ORF">DFA_04244</name>
</gene>
<dbReference type="RefSeq" id="XP_004359977.1">
    <property type="nucleotide sequence ID" value="XM_004359920.1"/>
</dbReference>
<feature type="transmembrane region" description="Helical" evidence="10">
    <location>
        <begin position="1226"/>
        <end position="1246"/>
    </location>
</feature>
<organism evidence="12 13">
    <name type="scientific">Cavenderia fasciculata</name>
    <name type="common">Slime mold</name>
    <name type="synonym">Dictyostelium fasciculatum</name>
    <dbReference type="NCBI Taxonomy" id="261658"/>
    <lineage>
        <taxon>Eukaryota</taxon>
        <taxon>Amoebozoa</taxon>
        <taxon>Evosea</taxon>
        <taxon>Eumycetozoa</taxon>
        <taxon>Dictyostelia</taxon>
        <taxon>Acytosteliales</taxon>
        <taxon>Cavenderiaceae</taxon>
        <taxon>Cavenderia</taxon>
    </lineage>
</organism>
<feature type="transmembrane region" description="Helical" evidence="10">
    <location>
        <begin position="1196"/>
        <end position="1219"/>
    </location>
</feature>
<feature type="transmembrane region" description="Helical" evidence="10">
    <location>
        <begin position="1116"/>
        <end position="1136"/>
    </location>
</feature>
<evidence type="ECO:0000256" key="1">
    <source>
        <dbReference type="ARBA" id="ARBA00004141"/>
    </source>
</evidence>
<name>F4PP13_CACFS</name>
<dbReference type="PROSITE" id="PS00211">
    <property type="entry name" value="ABC_TRANSPORTER_1"/>
    <property type="match status" value="1"/>
</dbReference>
<dbReference type="Pfam" id="PF00005">
    <property type="entry name" value="ABC_tran"/>
    <property type="match status" value="2"/>
</dbReference>
<dbReference type="InterPro" id="IPR027417">
    <property type="entry name" value="P-loop_NTPase"/>
</dbReference>
<dbReference type="GO" id="GO:0030587">
    <property type="term" value="P:sorocarp development"/>
    <property type="evidence" value="ECO:0007669"/>
    <property type="project" value="UniProtKB-ARBA"/>
</dbReference>
<evidence type="ECO:0000256" key="2">
    <source>
        <dbReference type="ARBA" id="ARBA00006012"/>
    </source>
</evidence>
<feature type="compositionally biased region" description="Low complexity" evidence="9">
    <location>
        <begin position="15"/>
        <end position="26"/>
    </location>
</feature>
<comment type="subcellular location">
    <subcellularLocation>
        <location evidence="1">Membrane</location>
        <topology evidence="1">Multi-pass membrane protein</topology>
    </subcellularLocation>
</comment>
<feature type="region of interest" description="Disordered" evidence="9">
    <location>
        <begin position="1"/>
        <end position="28"/>
    </location>
</feature>
<evidence type="ECO:0000256" key="9">
    <source>
        <dbReference type="SAM" id="MobiDB-lite"/>
    </source>
</evidence>
<feature type="domain" description="ABC transporter" evidence="11">
    <location>
        <begin position="85"/>
        <end position="338"/>
    </location>
</feature>
<dbReference type="InterPro" id="IPR013525">
    <property type="entry name" value="ABC2_TM"/>
</dbReference>
<keyword evidence="13" id="KW-1185">Reference proteome</keyword>
<feature type="transmembrane region" description="Helical" evidence="10">
    <location>
        <begin position="1084"/>
        <end position="1104"/>
    </location>
</feature>
<accession>F4PP13</accession>
<feature type="compositionally biased region" description="Polar residues" evidence="9">
    <location>
        <begin position="1"/>
        <end position="14"/>
    </location>
</feature>
<dbReference type="Pfam" id="PF01061">
    <property type="entry name" value="ABC2_membrane"/>
    <property type="match status" value="2"/>
</dbReference>
<sequence>MVDSENISLSNGATNHNNNNNNNNDNMNEDHNIIDGVEMQSISIREPTLKMEPQNSLTSLDININQDLLSHINEFKPTEKTGIYVTASNLSFHVPKKAPKYSTDLEKRNYLLNNLNFDLIPGQMTLLMGAPSSGKSVLLKLLADRLSGGTVEGSLLFNGHQADHRTHQSDTIYVPQEDRHIALLTVKETLDFSAQCNMPSNIDQTTRDERVELILQQLGLSHTKNTIVGNEFFRGISGGQKRRVTIAAEFTKCPNLILMDEPTSGLDSAIAFSVISKIKTIAQEAKASVIISLLQPSPELTNIFDNVLLLCDKGNMAYFGERENVLPYFKSIGLEPSQDQPLAEFMQDVLEEPKMYQVNQKQLMNISTDSTTNQIKLDQLFKQSKKYEELQNITTKYTNLANNTKFVDHKLYPVERPPIWYETKLLIKRQIKIMKIIRQEYFTRFLQALFMGFVVGSLFFQMDDSQADAQNRFGLMYFSMVLFIWTTYGSIDEYYNLRGVFYDQKDGKYYRNFSYFITLVITKIPISLIEALLYSVVCYWTAGFRARADSFIVFVLCMMLTNFVSQAVFQMVSALSESQLVTSMVTPAIVVTFMVFSGYMLPGPNIPKYWVWVYYLSPLKYLLDALASNELHDQTFTCKQSELIPPTDIANQFYNGVQICPRTNGDQFLEIFGMNENYYWRWIDIVISIAYSMVMFFIFYMGIRFVRFETKKPPSIVKNVRNKVKKDKKRESTKVQYKMKGCYMTFEELSYTVNVDRKNTQTGKQEKVTLTLLNKINGYIKPGLTALMGASGAGKSTLLDVLSKRKNAGIMSGMIKVNGVNINDLNISRFTAYVEQQDILSANLTIREAIEFSSNCRLPSSYSNSERAQMIDDILKVLNLTKMQHTKIGFNPTMGISLANRKKVSIGIELASDPHLLFLDEPTSSLDSSGALKVMNCIRRIAETGRTVICTIHQPSQQIFEQFDQLLMLCKGEVIYFGETGEGSKTILNYFEGLGYVMEEKDRNPSDYILEIAEQHHAGADPITSYIQSPQSKSVIQELQSNSVVPPTIEPPSYVGTYAAPMSSQLRALLKRAWFNHIRRPTPIFIRFLRSIVPALIVGTMFLRLDSDQSGARNKLSMIFLSFLFAGMASIAKIPLVVQDRAIYYRDSASGCYPSYLYMIASFITDLPLMMMTAFCFWIPFFWLTGLDPGYGGWKFFFTLGVYLMVIACYDTMATMFALVLPTTPIATLLCGMGLNFLGLFGGFFIPKTDLPEAWKWMHYFAFTRYGLETLSLTEMIGQKFSCPNGEGEVLIQVNATTSIPYCPIQSGEQMIARYGFNQEFQFKNVAILAGYIIGLFTVGCLALRYIKHMKR</sequence>
<keyword evidence="6" id="KW-0067">ATP-binding</keyword>
<dbReference type="InterPro" id="IPR017871">
    <property type="entry name" value="ABC_transporter-like_CS"/>
</dbReference>
<keyword evidence="4 10" id="KW-0812">Transmembrane</keyword>
<feature type="transmembrane region" description="Helical" evidence="10">
    <location>
        <begin position="679"/>
        <end position="703"/>
    </location>
</feature>
<evidence type="ECO:0000256" key="8">
    <source>
        <dbReference type="ARBA" id="ARBA00023136"/>
    </source>
</evidence>
<feature type="transmembrane region" description="Helical" evidence="10">
    <location>
        <begin position="1326"/>
        <end position="1347"/>
    </location>
</feature>
<evidence type="ECO:0000256" key="7">
    <source>
        <dbReference type="ARBA" id="ARBA00022989"/>
    </source>
</evidence>
<keyword evidence="3" id="KW-0813">Transport</keyword>
<dbReference type="STRING" id="1054147.F4PP13"/>
<keyword evidence="8 10" id="KW-0472">Membrane</keyword>
<dbReference type="SMART" id="SM00382">
    <property type="entry name" value="AAA"/>
    <property type="match status" value="2"/>
</dbReference>
<dbReference type="KEGG" id="dfa:DFA_04244"/>
<evidence type="ECO:0000313" key="13">
    <source>
        <dbReference type="Proteomes" id="UP000007797"/>
    </source>
</evidence>
<dbReference type="OrthoDB" id="66620at2759"/>
<dbReference type="InterPro" id="IPR043926">
    <property type="entry name" value="ABCG_dom"/>
</dbReference>
<dbReference type="GO" id="GO:0016020">
    <property type="term" value="C:membrane"/>
    <property type="evidence" value="ECO:0007669"/>
    <property type="project" value="UniProtKB-SubCell"/>
</dbReference>
<dbReference type="InterPro" id="IPR003593">
    <property type="entry name" value="AAA+_ATPase"/>
</dbReference>
<dbReference type="Gene3D" id="3.40.50.300">
    <property type="entry name" value="P-loop containing nucleotide triphosphate hydrolases"/>
    <property type="match status" value="2"/>
</dbReference>
<dbReference type="GO" id="GO:0140359">
    <property type="term" value="F:ABC-type transporter activity"/>
    <property type="evidence" value="ECO:0007669"/>
    <property type="project" value="InterPro"/>
</dbReference>
<feature type="transmembrane region" description="Helical" evidence="10">
    <location>
        <begin position="512"/>
        <end position="542"/>
    </location>
</feature>
<feature type="transmembrane region" description="Helical" evidence="10">
    <location>
        <begin position="441"/>
        <end position="462"/>
    </location>
</feature>
<dbReference type="OMA" id="ACGYFVQ"/>
<proteinExistence type="inferred from homology"/>
<protein>
    <submittedName>
        <fullName evidence="12">ABC transporter G family protein</fullName>
    </submittedName>
</protein>
<keyword evidence="5" id="KW-0547">Nucleotide-binding</keyword>
<feature type="domain" description="ABC transporter" evidence="11">
    <location>
        <begin position="744"/>
        <end position="996"/>
    </location>
</feature>
<reference evidence="13" key="1">
    <citation type="journal article" date="2011" name="Genome Res.">
        <title>Phylogeny-wide analysis of social amoeba genomes highlights ancient origins for complex intercellular communication.</title>
        <authorList>
            <person name="Heidel A.J."/>
            <person name="Lawal H.M."/>
            <person name="Felder M."/>
            <person name="Schilde C."/>
            <person name="Helps N.R."/>
            <person name="Tunggal B."/>
            <person name="Rivero F."/>
            <person name="John U."/>
            <person name="Schleicher M."/>
            <person name="Eichinger L."/>
            <person name="Platzer M."/>
            <person name="Noegel A.A."/>
            <person name="Schaap P."/>
            <person name="Gloeckner G."/>
        </authorList>
    </citation>
    <scope>NUCLEOTIDE SEQUENCE [LARGE SCALE GENOMIC DNA]</scope>
    <source>
        <strain evidence="13">SH3</strain>
    </source>
</reference>
<evidence type="ECO:0000256" key="5">
    <source>
        <dbReference type="ARBA" id="ARBA00022741"/>
    </source>
</evidence>
<dbReference type="PANTHER" id="PTHR19241">
    <property type="entry name" value="ATP-BINDING CASSETTE TRANSPORTER"/>
    <property type="match status" value="1"/>
</dbReference>